<evidence type="ECO:0000259" key="15">
    <source>
        <dbReference type="PROSITE" id="PS50189"/>
    </source>
</evidence>
<keyword evidence="14" id="KW-0732">Signal</keyword>
<reference evidence="16 17" key="1">
    <citation type="journal article" date="2018" name="Nat. Ecol. Evol.">
        <title>Shark genomes provide insights into elasmobranch evolution and the origin of vertebrates.</title>
        <authorList>
            <person name="Hara Y"/>
            <person name="Yamaguchi K"/>
            <person name="Onimaru K"/>
            <person name="Kadota M"/>
            <person name="Koyanagi M"/>
            <person name="Keeley SD"/>
            <person name="Tatsumi K"/>
            <person name="Tanaka K"/>
            <person name="Motone F"/>
            <person name="Kageyama Y"/>
            <person name="Nozu R"/>
            <person name="Adachi N"/>
            <person name="Nishimura O"/>
            <person name="Nakagawa R"/>
            <person name="Tanegashima C"/>
            <person name="Kiyatake I"/>
            <person name="Matsumoto R"/>
            <person name="Murakumo K"/>
            <person name="Nishida K"/>
            <person name="Terakita A"/>
            <person name="Kuratani S"/>
            <person name="Sato K"/>
            <person name="Hyodo S Kuraku.S."/>
        </authorList>
    </citation>
    <scope>NUCLEOTIDE SEQUENCE [LARGE SCALE GENOMIC DNA]</scope>
</reference>
<dbReference type="Proteomes" id="UP000288216">
    <property type="component" value="Unassembled WGS sequence"/>
</dbReference>
<feature type="disulfide bond" evidence="13">
    <location>
        <begin position="159"/>
        <end position="164"/>
    </location>
</feature>
<dbReference type="Gene3D" id="2.40.50.120">
    <property type="match status" value="1"/>
</dbReference>
<name>A0A401NWM9_SCYTO</name>
<dbReference type="SUPFAM" id="SSF50242">
    <property type="entry name" value="TIMP-like"/>
    <property type="match status" value="1"/>
</dbReference>
<dbReference type="CDD" id="cd03585">
    <property type="entry name" value="NTR_TIMP"/>
    <property type="match status" value="1"/>
</dbReference>
<keyword evidence="17" id="KW-1185">Reference proteome</keyword>
<sequence length="220" mass="24631">MSATVRSLVATLFLLLALRVEQFAEACSCAPAHPQQAFCYSDVVIKAKVISSKEVNSGNDLYGYPSQNVAYEIKQIKTFKGPDHAIGHIFTAVSSSLCGITLETSGKTDYLITGKLDSDGTMRITLCNFIMGWDVLTPTQKKSLNRRYQMGCDCKIVTCSSIPCDIVDRSECLWTDRVTEQTIYGRQYKHYACIKRGDDTCAWYRGVSQPKREFFDVEDP</sequence>
<feature type="signal peptide" evidence="14">
    <location>
        <begin position="1"/>
        <end position="26"/>
    </location>
</feature>
<keyword evidence="9 13" id="KW-1015">Disulfide bond</keyword>
<dbReference type="GO" id="GO:0046872">
    <property type="term" value="F:metal ion binding"/>
    <property type="evidence" value="ECO:0007669"/>
    <property type="project" value="UniProtKB-KW"/>
</dbReference>
<dbReference type="InterPro" id="IPR001820">
    <property type="entry name" value="TIMP"/>
</dbReference>
<proteinExistence type="inferred from homology"/>
<dbReference type="InterPro" id="IPR008993">
    <property type="entry name" value="TIMP-like_OB-fold"/>
</dbReference>
<evidence type="ECO:0000256" key="1">
    <source>
        <dbReference type="ARBA" id="ARBA00004613"/>
    </source>
</evidence>
<dbReference type="FunFam" id="3.90.370.10:FF:000001">
    <property type="entry name" value="Metalloproteinase inhibitor 3"/>
    <property type="match status" value="1"/>
</dbReference>
<comment type="similarity">
    <text evidence="2">Belongs to the protease inhibitor I35 (TIMP) family.</text>
</comment>
<evidence type="ECO:0000256" key="9">
    <source>
        <dbReference type="ARBA" id="ARBA00023157"/>
    </source>
</evidence>
<feature type="chain" id="PRO_5019414099" description="Metalloproteinase inhibitor 2" evidence="14">
    <location>
        <begin position="27"/>
        <end position="220"/>
    </location>
</feature>
<keyword evidence="7 12" id="KW-0479">Metal-binding</keyword>
<comment type="caution">
    <text evidence="16">The sequence shown here is derived from an EMBL/GenBank/DDBJ whole genome shotgun (WGS) entry which is preliminary data.</text>
</comment>
<dbReference type="InterPro" id="IPR027465">
    <property type="entry name" value="TIMP_C"/>
</dbReference>
<dbReference type="Gene3D" id="3.90.370.10">
    <property type="entry name" value="Tissue inhibitor of metalloproteinase-1. Chain B, domain 1"/>
    <property type="match status" value="1"/>
</dbReference>
<dbReference type="OMA" id="ITRCTSI"/>
<feature type="binding site" evidence="12">
    <location>
        <position position="27"/>
    </location>
    <ligand>
        <name>Zn(2+)</name>
        <dbReference type="ChEBI" id="CHEBI:29105"/>
        <note>ligand shared with metalloproteinase partner</note>
    </ligand>
</feature>
<evidence type="ECO:0000313" key="17">
    <source>
        <dbReference type="Proteomes" id="UP000288216"/>
    </source>
</evidence>
<feature type="domain" description="NTR" evidence="15">
    <location>
        <begin position="27"/>
        <end position="152"/>
    </location>
</feature>
<keyword evidence="10" id="KW-0481">Metalloenzyme inhibitor</keyword>
<dbReference type="GO" id="GO:0005615">
    <property type="term" value="C:extracellular space"/>
    <property type="evidence" value="ECO:0007669"/>
    <property type="project" value="TreeGrafter"/>
</dbReference>
<evidence type="ECO:0000256" key="10">
    <source>
        <dbReference type="ARBA" id="ARBA00023215"/>
    </source>
</evidence>
<dbReference type="GO" id="GO:0009725">
    <property type="term" value="P:response to hormone"/>
    <property type="evidence" value="ECO:0007669"/>
    <property type="project" value="TreeGrafter"/>
</dbReference>
<dbReference type="GO" id="GO:0008191">
    <property type="term" value="F:metalloendopeptidase inhibitor activity"/>
    <property type="evidence" value="ECO:0007669"/>
    <property type="project" value="InterPro"/>
</dbReference>
<feature type="disulfide bond" evidence="13">
    <location>
        <begin position="29"/>
        <end position="127"/>
    </location>
</feature>
<feature type="disulfide bond" evidence="13">
    <location>
        <begin position="154"/>
        <end position="201"/>
    </location>
</feature>
<dbReference type="PANTHER" id="PTHR11844">
    <property type="entry name" value="METALLOPROTEASE INHIBITOR"/>
    <property type="match status" value="1"/>
</dbReference>
<evidence type="ECO:0000256" key="14">
    <source>
        <dbReference type="SAM" id="SignalP"/>
    </source>
</evidence>
<dbReference type="GO" id="GO:0034097">
    <property type="term" value="P:response to cytokine"/>
    <property type="evidence" value="ECO:0007669"/>
    <property type="project" value="TreeGrafter"/>
</dbReference>
<evidence type="ECO:0000256" key="13">
    <source>
        <dbReference type="PIRSR" id="PIRSR601820-3"/>
    </source>
</evidence>
<feature type="disulfide bond" evidence="13">
    <location>
        <begin position="27"/>
        <end position="98"/>
    </location>
</feature>
<dbReference type="PANTHER" id="PTHR11844:SF24">
    <property type="entry name" value="METALLOPROTEINASE INHIBITOR 2"/>
    <property type="match status" value="1"/>
</dbReference>
<gene>
    <name evidence="16" type="ORF">scyTo_0000405</name>
</gene>
<dbReference type="GO" id="GO:0031012">
    <property type="term" value="C:extracellular matrix"/>
    <property type="evidence" value="ECO:0007669"/>
    <property type="project" value="TreeGrafter"/>
</dbReference>
<evidence type="ECO:0000256" key="12">
    <source>
        <dbReference type="PIRSR" id="PIRSR601820-1"/>
    </source>
</evidence>
<evidence type="ECO:0000256" key="2">
    <source>
        <dbReference type="ARBA" id="ARBA00011027"/>
    </source>
</evidence>
<keyword evidence="4" id="KW-0964">Secreted</keyword>
<evidence type="ECO:0000256" key="11">
    <source>
        <dbReference type="ARBA" id="ARBA00030102"/>
    </source>
</evidence>
<evidence type="ECO:0000256" key="8">
    <source>
        <dbReference type="ARBA" id="ARBA00022833"/>
    </source>
</evidence>
<evidence type="ECO:0000256" key="3">
    <source>
        <dbReference type="ARBA" id="ARBA00013520"/>
    </source>
</evidence>
<dbReference type="InterPro" id="IPR001134">
    <property type="entry name" value="Netrin_domain"/>
</dbReference>
<evidence type="ECO:0000256" key="4">
    <source>
        <dbReference type="ARBA" id="ARBA00022525"/>
    </source>
</evidence>
<dbReference type="EMBL" id="BFAA01000074">
    <property type="protein sequence ID" value="GCB65281.1"/>
    <property type="molecule type" value="Genomic_DNA"/>
</dbReference>
<dbReference type="Pfam" id="PF00965">
    <property type="entry name" value="TIMP"/>
    <property type="match status" value="1"/>
</dbReference>
<comment type="subcellular location">
    <subcellularLocation>
        <location evidence="1">Secreted</location>
    </subcellularLocation>
</comment>
<feature type="disulfide bond" evidence="13">
    <location>
        <begin position="39"/>
        <end position="152"/>
    </location>
</feature>
<dbReference type="GO" id="GO:0002020">
    <property type="term" value="F:protease binding"/>
    <property type="evidence" value="ECO:0007669"/>
    <property type="project" value="TreeGrafter"/>
</dbReference>
<evidence type="ECO:0000313" key="16">
    <source>
        <dbReference type="EMBL" id="GCB65281.1"/>
    </source>
</evidence>
<keyword evidence="5" id="KW-0483">Metalloprotease inhibitor</keyword>
<feature type="disulfide bond" evidence="13">
    <location>
        <begin position="172"/>
        <end position="193"/>
    </location>
</feature>
<evidence type="ECO:0000256" key="6">
    <source>
        <dbReference type="ARBA" id="ARBA00022690"/>
    </source>
</evidence>
<dbReference type="SMART" id="SM00206">
    <property type="entry name" value="NTR"/>
    <property type="match status" value="1"/>
</dbReference>
<protein>
    <recommendedName>
        <fullName evidence="3">Metalloproteinase inhibitor 2</fullName>
    </recommendedName>
    <alternativeName>
        <fullName evidence="11">Tissue inhibitor of metalloproteinases 2</fullName>
    </alternativeName>
</protein>
<dbReference type="OrthoDB" id="6041373at2759"/>
<organism evidence="16 17">
    <name type="scientific">Scyliorhinus torazame</name>
    <name type="common">Cloudy catshark</name>
    <name type="synonym">Catulus torazame</name>
    <dbReference type="NCBI Taxonomy" id="75743"/>
    <lineage>
        <taxon>Eukaryota</taxon>
        <taxon>Metazoa</taxon>
        <taxon>Chordata</taxon>
        <taxon>Craniata</taxon>
        <taxon>Vertebrata</taxon>
        <taxon>Chondrichthyes</taxon>
        <taxon>Elasmobranchii</taxon>
        <taxon>Galeomorphii</taxon>
        <taxon>Galeoidea</taxon>
        <taxon>Carcharhiniformes</taxon>
        <taxon>Scyliorhinidae</taxon>
        <taxon>Scyliorhinus</taxon>
    </lineage>
</organism>
<dbReference type="STRING" id="75743.A0A401NWM9"/>
<dbReference type="GO" id="GO:0051045">
    <property type="term" value="P:negative regulation of membrane protein ectodomain proteolysis"/>
    <property type="evidence" value="ECO:0007669"/>
    <property type="project" value="TreeGrafter"/>
</dbReference>
<keyword evidence="8 12" id="KW-0862">Zinc</keyword>
<evidence type="ECO:0000256" key="5">
    <source>
        <dbReference type="ARBA" id="ARBA00022608"/>
    </source>
</evidence>
<evidence type="ECO:0000256" key="7">
    <source>
        <dbReference type="ARBA" id="ARBA00022723"/>
    </source>
</evidence>
<accession>A0A401NWM9</accession>
<dbReference type="PROSITE" id="PS00288">
    <property type="entry name" value="TIMP"/>
    <property type="match status" value="1"/>
</dbReference>
<dbReference type="PROSITE" id="PS50189">
    <property type="entry name" value="NTR"/>
    <property type="match status" value="1"/>
</dbReference>
<dbReference type="InterPro" id="IPR030490">
    <property type="entry name" value="TIMP_CS"/>
</dbReference>
<keyword evidence="6" id="KW-0646">Protease inhibitor</keyword>
<dbReference type="AlphaFoldDB" id="A0A401NWM9"/>